<name>A0A1M5BTU0_9CLOT</name>
<keyword evidence="2" id="KW-1185">Reference proteome</keyword>
<sequence length="135" mass="15454">MIKVAVESLDLVNRIENVLRGRKNLMFYDGKRDGLDENVAFKYFYSSPKNALDFINVDIFESPKDSLFGVINVIMDYDGGYEECSSDYGNITVEKLQIRGVDKIKVELLLNKCGITNIENAIEFFEGYIFNKTLI</sequence>
<accession>A0A1M5BTU0</accession>
<gene>
    <name evidence="1" type="ORF">SAMN02746091_02572</name>
</gene>
<dbReference type="AlphaFoldDB" id="A0A1M5BTU0"/>
<evidence type="ECO:0000313" key="2">
    <source>
        <dbReference type="Proteomes" id="UP000184423"/>
    </source>
</evidence>
<dbReference type="EMBL" id="FQVG01000083">
    <property type="protein sequence ID" value="SHF45855.1"/>
    <property type="molecule type" value="Genomic_DNA"/>
</dbReference>
<evidence type="ECO:0000313" key="1">
    <source>
        <dbReference type="EMBL" id="SHF45855.1"/>
    </source>
</evidence>
<dbReference type="RefSeq" id="WP_073250260.1">
    <property type="nucleotide sequence ID" value="NZ_FQVG01000083.1"/>
</dbReference>
<dbReference type="Proteomes" id="UP000184423">
    <property type="component" value="Unassembled WGS sequence"/>
</dbReference>
<organism evidence="1 2">
    <name type="scientific">Caloramator proteoclasticus DSM 10124</name>
    <dbReference type="NCBI Taxonomy" id="1121262"/>
    <lineage>
        <taxon>Bacteria</taxon>
        <taxon>Bacillati</taxon>
        <taxon>Bacillota</taxon>
        <taxon>Clostridia</taxon>
        <taxon>Eubacteriales</taxon>
        <taxon>Clostridiaceae</taxon>
        <taxon>Caloramator</taxon>
    </lineage>
</organism>
<proteinExistence type="predicted"/>
<reference evidence="2" key="1">
    <citation type="submission" date="2016-11" db="EMBL/GenBank/DDBJ databases">
        <authorList>
            <person name="Varghese N."/>
            <person name="Submissions S."/>
        </authorList>
    </citation>
    <scope>NUCLEOTIDE SEQUENCE [LARGE SCALE GENOMIC DNA]</scope>
    <source>
        <strain evidence="2">DSM 10124</strain>
    </source>
</reference>
<protein>
    <submittedName>
        <fullName evidence="1">Uncharacterized protein</fullName>
    </submittedName>
</protein>